<dbReference type="EMBL" id="JBHRSL010000027">
    <property type="protein sequence ID" value="MFC3053482.1"/>
    <property type="molecule type" value="Genomic_DNA"/>
</dbReference>
<keyword evidence="7 12" id="KW-0489">Methyltransferase</keyword>
<dbReference type="EC" id="2.1.1.193" evidence="3 12"/>
<keyword evidence="6 12" id="KW-0698">rRNA processing</keyword>
<comment type="function">
    <text evidence="10 12">Specifically methylates the N3 position of the uracil ring of uridine 1498 (m3U1498) in 16S rRNA. Acts on the fully assembled 30S ribosomal subunit.</text>
</comment>
<dbReference type="PANTHER" id="PTHR30027:SF3">
    <property type="entry name" value="16S RRNA (URACIL(1498)-N(3))-METHYLTRANSFERASE"/>
    <property type="match status" value="1"/>
</dbReference>
<name>A0ABV7D900_9PROT</name>
<reference evidence="16" key="1">
    <citation type="journal article" date="2019" name="Int. J. Syst. Evol. Microbiol.">
        <title>The Global Catalogue of Microorganisms (GCM) 10K type strain sequencing project: providing services to taxonomists for standard genome sequencing and annotation.</title>
        <authorList>
            <consortium name="The Broad Institute Genomics Platform"/>
            <consortium name="The Broad Institute Genome Sequencing Center for Infectious Disease"/>
            <person name="Wu L."/>
            <person name="Ma J."/>
        </authorList>
    </citation>
    <scope>NUCLEOTIDE SEQUENCE [LARGE SCALE GENOMIC DNA]</scope>
    <source>
        <strain evidence="16">KCTC 62164</strain>
    </source>
</reference>
<evidence type="ECO:0000256" key="6">
    <source>
        <dbReference type="ARBA" id="ARBA00022552"/>
    </source>
</evidence>
<gene>
    <name evidence="15" type="ORF">ACFOKA_16405</name>
</gene>
<comment type="caution">
    <text evidence="15">The sequence shown here is derived from an EMBL/GenBank/DDBJ whole genome shotgun (WGS) entry which is preliminary data.</text>
</comment>
<keyword evidence="16" id="KW-1185">Reference proteome</keyword>
<evidence type="ECO:0000256" key="11">
    <source>
        <dbReference type="ARBA" id="ARBA00047944"/>
    </source>
</evidence>
<keyword evidence="5 12" id="KW-0963">Cytoplasm</keyword>
<keyword evidence="8 12" id="KW-0808">Transferase</keyword>
<dbReference type="Gene3D" id="2.40.240.20">
    <property type="entry name" value="Hypothetical PUA domain-like, domain 1"/>
    <property type="match status" value="1"/>
</dbReference>
<comment type="subcellular location">
    <subcellularLocation>
        <location evidence="1 12">Cytoplasm</location>
    </subcellularLocation>
</comment>
<dbReference type="SUPFAM" id="SSF88697">
    <property type="entry name" value="PUA domain-like"/>
    <property type="match status" value="1"/>
</dbReference>
<dbReference type="SUPFAM" id="SSF75217">
    <property type="entry name" value="alpha/beta knot"/>
    <property type="match status" value="1"/>
</dbReference>
<sequence>MRTKTLIRLFIEDATNLALSVTVALSQAQSHYLANVMRLKAGDTVALFNGKDGEWSAEITEAHKRAVTLKIMHQTKEQIPEPDLWLVFAPIKKARLDFIAQKATELGASHLQPVYTQRTIVDRVKEERLQANAVEAAEQCERLTVPTVADPVKLDKLLDTWPDERKIMFCDEDLSGVAAHDALRSAETKGSVSPWAIFIGPEGGFTDEERARIKAHPNTVVVALGPRILRADTAAMSALALWQSALGDW</sequence>
<evidence type="ECO:0000256" key="1">
    <source>
        <dbReference type="ARBA" id="ARBA00004496"/>
    </source>
</evidence>
<dbReference type="RefSeq" id="WP_194215569.1">
    <property type="nucleotide sequence ID" value="NZ_CP061205.1"/>
</dbReference>
<keyword evidence="9 12" id="KW-0949">S-adenosyl-L-methionine</keyword>
<protein>
    <recommendedName>
        <fullName evidence="4 12">Ribosomal RNA small subunit methyltransferase E</fullName>
        <ecNumber evidence="3 12">2.1.1.193</ecNumber>
    </recommendedName>
</protein>
<dbReference type="GO" id="GO:0008168">
    <property type="term" value="F:methyltransferase activity"/>
    <property type="evidence" value="ECO:0007669"/>
    <property type="project" value="UniProtKB-KW"/>
</dbReference>
<evidence type="ECO:0000256" key="12">
    <source>
        <dbReference type="PIRNR" id="PIRNR015601"/>
    </source>
</evidence>
<accession>A0ABV7D900</accession>
<evidence type="ECO:0000256" key="7">
    <source>
        <dbReference type="ARBA" id="ARBA00022603"/>
    </source>
</evidence>
<dbReference type="Gene3D" id="3.40.1280.10">
    <property type="match status" value="1"/>
</dbReference>
<evidence type="ECO:0000256" key="10">
    <source>
        <dbReference type="ARBA" id="ARBA00025699"/>
    </source>
</evidence>
<evidence type="ECO:0000256" key="3">
    <source>
        <dbReference type="ARBA" id="ARBA00012328"/>
    </source>
</evidence>
<evidence type="ECO:0000259" key="13">
    <source>
        <dbReference type="Pfam" id="PF04452"/>
    </source>
</evidence>
<feature type="domain" description="Ribosomal RNA small subunit methyltransferase E PUA-like" evidence="14">
    <location>
        <begin position="27"/>
        <end position="71"/>
    </location>
</feature>
<organism evidence="15 16">
    <name type="scientific">Kordiimonas pumila</name>
    <dbReference type="NCBI Taxonomy" id="2161677"/>
    <lineage>
        <taxon>Bacteria</taxon>
        <taxon>Pseudomonadati</taxon>
        <taxon>Pseudomonadota</taxon>
        <taxon>Alphaproteobacteria</taxon>
        <taxon>Kordiimonadales</taxon>
        <taxon>Kordiimonadaceae</taxon>
        <taxon>Kordiimonas</taxon>
    </lineage>
</organism>
<proteinExistence type="inferred from homology"/>
<evidence type="ECO:0000256" key="5">
    <source>
        <dbReference type="ARBA" id="ARBA00022490"/>
    </source>
</evidence>
<comment type="catalytic activity">
    <reaction evidence="11 12">
        <text>uridine(1498) in 16S rRNA + S-adenosyl-L-methionine = N(3)-methyluridine(1498) in 16S rRNA + S-adenosyl-L-homocysteine + H(+)</text>
        <dbReference type="Rhea" id="RHEA:42920"/>
        <dbReference type="Rhea" id="RHEA-COMP:10283"/>
        <dbReference type="Rhea" id="RHEA-COMP:10284"/>
        <dbReference type="ChEBI" id="CHEBI:15378"/>
        <dbReference type="ChEBI" id="CHEBI:57856"/>
        <dbReference type="ChEBI" id="CHEBI:59789"/>
        <dbReference type="ChEBI" id="CHEBI:65315"/>
        <dbReference type="ChEBI" id="CHEBI:74502"/>
        <dbReference type="EC" id="2.1.1.193"/>
    </reaction>
</comment>
<dbReference type="InterPro" id="IPR029028">
    <property type="entry name" value="Alpha/beta_knot_MTases"/>
</dbReference>
<evidence type="ECO:0000256" key="9">
    <source>
        <dbReference type="ARBA" id="ARBA00022691"/>
    </source>
</evidence>
<evidence type="ECO:0000256" key="2">
    <source>
        <dbReference type="ARBA" id="ARBA00005528"/>
    </source>
</evidence>
<dbReference type="InterPro" id="IPR029026">
    <property type="entry name" value="tRNA_m1G_MTases_N"/>
</dbReference>
<dbReference type="CDD" id="cd18084">
    <property type="entry name" value="RsmE-like"/>
    <property type="match status" value="1"/>
</dbReference>
<dbReference type="Pfam" id="PF20260">
    <property type="entry name" value="PUA_4"/>
    <property type="match status" value="1"/>
</dbReference>
<dbReference type="InterPro" id="IPR015947">
    <property type="entry name" value="PUA-like_sf"/>
</dbReference>
<dbReference type="InterPro" id="IPR046887">
    <property type="entry name" value="RsmE_PUA-like"/>
</dbReference>
<dbReference type="InterPro" id="IPR006700">
    <property type="entry name" value="RsmE"/>
</dbReference>
<dbReference type="PIRSF" id="PIRSF015601">
    <property type="entry name" value="MTase_slr0722"/>
    <property type="match status" value="1"/>
</dbReference>
<dbReference type="NCBIfam" id="NF008694">
    <property type="entry name" value="PRK11713.3-2"/>
    <property type="match status" value="1"/>
</dbReference>
<evidence type="ECO:0000256" key="4">
    <source>
        <dbReference type="ARBA" id="ARBA00013673"/>
    </source>
</evidence>
<comment type="similarity">
    <text evidence="2 12">Belongs to the RNA methyltransferase RsmE family.</text>
</comment>
<dbReference type="GO" id="GO:0032259">
    <property type="term" value="P:methylation"/>
    <property type="evidence" value="ECO:0007669"/>
    <property type="project" value="UniProtKB-KW"/>
</dbReference>
<evidence type="ECO:0000313" key="16">
    <source>
        <dbReference type="Proteomes" id="UP001595444"/>
    </source>
</evidence>
<dbReference type="NCBIfam" id="TIGR00046">
    <property type="entry name" value="RsmE family RNA methyltransferase"/>
    <property type="match status" value="1"/>
</dbReference>
<dbReference type="PANTHER" id="PTHR30027">
    <property type="entry name" value="RIBOSOMAL RNA SMALL SUBUNIT METHYLTRANSFERASE E"/>
    <property type="match status" value="1"/>
</dbReference>
<dbReference type="Proteomes" id="UP001595444">
    <property type="component" value="Unassembled WGS sequence"/>
</dbReference>
<evidence type="ECO:0000313" key="15">
    <source>
        <dbReference type="EMBL" id="MFC3053482.1"/>
    </source>
</evidence>
<evidence type="ECO:0000259" key="14">
    <source>
        <dbReference type="Pfam" id="PF20260"/>
    </source>
</evidence>
<feature type="domain" description="Ribosomal RNA small subunit methyltransferase E methyltransferase" evidence="13">
    <location>
        <begin position="82"/>
        <end position="243"/>
    </location>
</feature>
<dbReference type="InterPro" id="IPR046886">
    <property type="entry name" value="RsmE_MTase_dom"/>
</dbReference>
<dbReference type="NCBIfam" id="NF008696">
    <property type="entry name" value="PRK11713.3-5"/>
    <property type="match status" value="1"/>
</dbReference>
<dbReference type="Pfam" id="PF04452">
    <property type="entry name" value="Methyltrans_RNA"/>
    <property type="match status" value="1"/>
</dbReference>
<evidence type="ECO:0000256" key="8">
    <source>
        <dbReference type="ARBA" id="ARBA00022679"/>
    </source>
</evidence>